<reference evidence="2 3" key="1">
    <citation type="submission" date="2019-02" db="EMBL/GenBank/DDBJ databases">
        <title>Deep-cultivation of Planctomycetes and their phenomic and genomic characterization uncovers novel biology.</title>
        <authorList>
            <person name="Wiegand S."/>
            <person name="Jogler M."/>
            <person name="Boedeker C."/>
            <person name="Pinto D."/>
            <person name="Vollmers J."/>
            <person name="Rivas-Marin E."/>
            <person name="Kohn T."/>
            <person name="Peeters S.H."/>
            <person name="Heuer A."/>
            <person name="Rast P."/>
            <person name="Oberbeckmann S."/>
            <person name="Bunk B."/>
            <person name="Jeske O."/>
            <person name="Meyerdierks A."/>
            <person name="Storesund J.E."/>
            <person name="Kallscheuer N."/>
            <person name="Luecker S."/>
            <person name="Lage O.M."/>
            <person name="Pohl T."/>
            <person name="Merkel B.J."/>
            <person name="Hornburger P."/>
            <person name="Mueller R.-W."/>
            <person name="Bruemmer F."/>
            <person name="Labrenz M."/>
            <person name="Spormann A.M."/>
            <person name="Op Den Camp H."/>
            <person name="Overmann J."/>
            <person name="Amann R."/>
            <person name="Jetten M.S.M."/>
            <person name="Mascher T."/>
            <person name="Medema M.H."/>
            <person name="Devos D.P."/>
            <person name="Kaster A.-K."/>
            <person name="Ovreas L."/>
            <person name="Rohde M."/>
            <person name="Galperin M.Y."/>
            <person name="Jogler C."/>
        </authorList>
    </citation>
    <scope>NUCLEOTIDE SEQUENCE [LARGE SCALE GENOMIC DNA]</scope>
    <source>
        <strain evidence="2 3">Poly59</strain>
    </source>
</reference>
<name>A0A5C6EL91_9BACT</name>
<dbReference type="OrthoDB" id="388542at2"/>
<sequence>MQRFPLLIAGFVLMVTPAVNVFGADPVFDELRVELRKKWPKNRTVRLVFHGHSVPAGYFRDGNVRTFDAYPSLLHRQLCQHFPTAVIDVCVTAIGGENSLRGAKRFKADVLSMRPDLVFIDYSLNDRFAGLDDSEQAWRSMIGEAQDAGVQVVLLTPTPDSNEDISDQATLLAQHADQVRRIAQDMNVPLVDSYDAFRKRVESGTDIDSLLSQPNHPNRDGHEVVAELLVQLLVPAEE</sequence>
<dbReference type="AlphaFoldDB" id="A0A5C6EL91"/>
<dbReference type="PANTHER" id="PTHR30383">
    <property type="entry name" value="THIOESTERASE 1/PROTEASE 1/LYSOPHOSPHOLIPASE L1"/>
    <property type="match status" value="1"/>
</dbReference>
<dbReference type="InterPro" id="IPR036514">
    <property type="entry name" value="SGNH_hydro_sf"/>
</dbReference>
<evidence type="ECO:0000313" key="3">
    <source>
        <dbReference type="Proteomes" id="UP000317977"/>
    </source>
</evidence>
<dbReference type="Proteomes" id="UP000317977">
    <property type="component" value="Unassembled WGS sequence"/>
</dbReference>
<dbReference type="Pfam" id="PF13472">
    <property type="entry name" value="Lipase_GDSL_2"/>
    <property type="match status" value="1"/>
</dbReference>
<dbReference type="SUPFAM" id="SSF52266">
    <property type="entry name" value="SGNH hydrolase"/>
    <property type="match status" value="1"/>
</dbReference>
<organism evidence="2 3">
    <name type="scientific">Rubripirellula reticaptiva</name>
    <dbReference type="NCBI Taxonomy" id="2528013"/>
    <lineage>
        <taxon>Bacteria</taxon>
        <taxon>Pseudomonadati</taxon>
        <taxon>Planctomycetota</taxon>
        <taxon>Planctomycetia</taxon>
        <taxon>Pirellulales</taxon>
        <taxon>Pirellulaceae</taxon>
        <taxon>Rubripirellula</taxon>
    </lineage>
</organism>
<dbReference type="Gene3D" id="3.40.50.1110">
    <property type="entry name" value="SGNH hydrolase"/>
    <property type="match status" value="1"/>
</dbReference>
<evidence type="ECO:0000313" key="2">
    <source>
        <dbReference type="EMBL" id="TWU49224.1"/>
    </source>
</evidence>
<dbReference type="InterPro" id="IPR051532">
    <property type="entry name" value="Ester_Hydrolysis_Enzymes"/>
</dbReference>
<comment type="caution">
    <text evidence="2">The sequence shown here is derived from an EMBL/GenBank/DDBJ whole genome shotgun (WGS) entry which is preliminary data.</text>
</comment>
<protein>
    <recommendedName>
        <fullName evidence="1">SGNH hydrolase-type esterase domain-containing protein</fullName>
    </recommendedName>
</protein>
<gene>
    <name evidence="2" type="ORF">Poly59_38380</name>
</gene>
<dbReference type="InterPro" id="IPR013830">
    <property type="entry name" value="SGNH_hydro"/>
</dbReference>
<evidence type="ECO:0000259" key="1">
    <source>
        <dbReference type="Pfam" id="PF13472"/>
    </source>
</evidence>
<dbReference type="GO" id="GO:0004622">
    <property type="term" value="F:phosphatidylcholine lysophospholipase activity"/>
    <property type="evidence" value="ECO:0007669"/>
    <property type="project" value="TreeGrafter"/>
</dbReference>
<dbReference type="RefSeq" id="WP_146535517.1">
    <property type="nucleotide sequence ID" value="NZ_SJPX01000004.1"/>
</dbReference>
<proteinExistence type="predicted"/>
<dbReference type="PANTHER" id="PTHR30383:SF5">
    <property type="entry name" value="SGNH HYDROLASE-TYPE ESTERASE DOMAIN-CONTAINING PROTEIN"/>
    <property type="match status" value="1"/>
</dbReference>
<accession>A0A5C6EL91</accession>
<feature type="domain" description="SGNH hydrolase-type esterase" evidence="1">
    <location>
        <begin position="50"/>
        <end position="223"/>
    </location>
</feature>
<dbReference type="EMBL" id="SJPX01000004">
    <property type="protein sequence ID" value="TWU49224.1"/>
    <property type="molecule type" value="Genomic_DNA"/>
</dbReference>
<keyword evidence="3" id="KW-1185">Reference proteome</keyword>